<feature type="domain" description="Ion transport" evidence="13">
    <location>
        <begin position="31"/>
        <end position="247"/>
    </location>
</feature>
<proteinExistence type="predicted"/>
<keyword evidence="3" id="KW-0633">Potassium transport</keyword>
<evidence type="ECO:0000256" key="6">
    <source>
        <dbReference type="ARBA" id="ARBA00022882"/>
    </source>
</evidence>
<accession>A0A0G8B007</accession>
<dbReference type="SUPFAM" id="SSF81324">
    <property type="entry name" value="Voltage-gated potassium channels"/>
    <property type="match status" value="1"/>
</dbReference>
<keyword evidence="5" id="KW-0631">Potassium channel</keyword>
<comment type="subcellular location">
    <subcellularLocation>
        <location evidence="1">Membrane</location>
        <topology evidence="1">Multi-pass membrane protein</topology>
    </subcellularLocation>
</comment>
<protein>
    <submittedName>
        <fullName evidence="14">Potassium transporter Kef</fullName>
    </submittedName>
</protein>
<evidence type="ECO:0000256" key="2">
    <source>
        <dbReference type="ARBA" id="ARBA00022448"/>
    </source>
</evidence>
<keyword evidence="2" id="KW-0813">Transport</keyword>
<evidence type="ECO:0000256" key="7">
    <source>
        <dbReference type="ARBA" id="ARBA00022958"/>
    </source>
</evidence>
<reference evidence="14 15" key="2">
    <citation type="submission" date="2015-05" db="EMBL/GenBank/DDBJ databases">
        <title>Lifestyle Evolution in Cyanobacterial Symbionts of Sponges.</title>
        <authorList>
            <person name="Burgsdorf I."/>
            <person name="Slaby B.M."/>
            <person name="Handley K.M."/>
            <person name="Haber M."/>
            <person name="Blom J."/>
            <person name="Marshall C.W."/>
            <person name="Gilbert J.A."/>
            <person name="Hentschel U."/>
            <person name="Steindler L."/>
        </authorList>
    </citation>
    <scope>NUCLEOTIDE SEQUENCE [LARGE SCALE GENOMIC DNA]</scope>
    <source>
        <strain evidence="14">15L</strain>
    </source>
</reference>
<dbReference type="PANTHER" id="PTHR11537:SF254">
    <property type="entry name" value="POTASSIUM VOLTAGE-GATED CHANNEL PROTEIN SHAB"/>
    <property type="match status" value="1"/>
</dbReference>
<evidence type="ECO:0000256" key="4">
    <source>
        <dbReference type="ARBA" id="ARBA00022692"/>
    </source>
</evidence>
<evidence type="ECO:0000256" key="8">
    <source>
        <dbReference type="ARBA" id="ARBA00022989"/>
    </source>
</evidence>
<keyword evidence="8 12" id="KW-1133">Transmembrane helix</keyword>
<dbReference type="InterPro" id="IPR027359">
    <property type="entry name" value="Volt_channel_dom_sf"/>
</dbReference>
<evidence type="ECO:0000259" key="13">
    <source>
        <dbReference type="Pfam" id="PF00520"/>
    </source>
</evidence>
<feature type="transmembrane region" description="Helical" evidence="12">
    <location>
        <begin position="217"/>
        <end position="241"/>
    </location>
</feature>
<keyword evidence="6" id="KW-0851">Voltage-gated channel</keyword>
<dbReference type="PATRIC" id="fig|1608419.3.peg.270"/>
<dbReference type="GO" id="GO:0001508">
    <property type="term" value="P:action potential"/>
    <property type="evidence" value="ECO:0007669"/>
    <property type="project" value="TreeGrafter"/>
</dbReference>
<feature type="transmembrane region" description="Helical" evidence="12">
    <location>
        <begin position="21"/>
        <end position="42"/>
    </location>
</feature>
<reference evidence="14 15" key="1">
    <citation type="submission" date="2015-02" db="EMBL/GenBank/DDBJ databases">
        <authorList>
            <person name="Slaby B."/>
            <person name="Hentschel U."/>
        </authorList>
    </citation>
    <scope>NUCLEOTIDE SEQUENCE [LARGE SCALE GENOMIC DNA]</scope>
    <source>
        <strain evidence="14">15L</strain>
    </source>
</reference>
<keyword evidence="9" id="KW-0406">Ion transport</keyword>
<dbReference type="Gene3D" id="1.10.287.70">
    <property type="match status" value="1"/>
</dbReference>
<dbReference type="Pfam" id="PF00520">
    <property type="entry name" value="Ion_trans"/>
    <property type="match status" value="1"/>
</dbReference>
<keyword evidence="7" id="KW-0630">Potassium</keyword>
<keyword evidence="11" id="KW-0407">Ion channel</keyword>
<gene>
    <name evidence="14" type="ORF">TQ37_00660</name>
</gene>
<dbReference type="Gene3D" id="1.20.120.350">
    <property type="entry name" value="Voltage-gated potassium channels. Chain C"/>
    <property type="match status" value="1"/>
</dbReference>
<evidence type="ECO:0000256" key="3">
    <source>
        <dbReference type="ARBA" id="ARBA00022538"/>
    </source>
</evidence>
<feature type="transmembrane region" description="Helical" evidence="12">
    <location>
        <begin position="93"/>
        <end position="114"/>
    </location>
</feature>
<keyword evidence="10 12" id="KW-0472">Membrane</keyword>
<name>A0A0G8B007_9SYNE</name>
<dbReference type="GO" id="GO:0005249">
    <property type="term" value="F:voltage-gated potassium channel activity"/>
    <property type="evidence" value="ECO:0007669"/>
    <property type="project" value="InterPro"/>
</dbReference>
<organism evidence="14 15">
    <name type="scientific">Candidatus Synechococcus spongiarum 15L</name>
    <dbReference type="NCBI Taxonomy" id="1608419"/>
    <lineage>
        <taxon>Bacteria</taxon>
        <taxon>Bacillati</taxon>
        <taxon>Cyanobacteriota</taxon>
        <taxon>Cyanophyceae</taxon>
        <taxon>Synechococcales</taxon>
        <taxon>Synechococcaceae</taxon>
        <taxon>Synechococcus</taxon>
    </lineage>
</organism>
<dbReference type="AlphaFoldDB" id="A0A0G8B007"/>
<feature type="transmembrane region" description="Helical" evidence="12">
    <location>
        <begin position="54"/>
        <end position="72"/>
    </location>
</feature>
<evidence type="ECO:0000256" key="5">
    <source>
        <dbReference type="ARBA" id="ARBA00022826"/>
    </source>
</evidence>
<dbReference type="GO" id="GO:0008076">
    <property type="term" value="C:voltage-gated potassium channel complex"/>
    <property type="evidence" value="ECO:0007669"/>
    <property type="project" value="InterPro"/>
</dbReference>
<evidence type="ECO:0000256" key="9">
    <source>
        <dbReference type="ARBA" id="ARBA00023065"/>
    </source>
</evidence>
<dbReference type="PANTHER" id="PTHR11537">
    <property type="entry name" value="VOLTAGE-GATED POTASSIUM CHANNEL"/>
    <property type="match status" value="1"/>
</dbReference>
<evidence type="ECO:0000256" key="1">
    <source>
        <dbReference type="ARBA" id="ARBA00004141"/>
    </source>
</evidence>
<evidence type="ECO:0000256" key="11">
    <source>
        <dbReference type="ARBA" id="ARBA00023303"/>
    </source>
</evidence>
<dbReference type="PRINTS" id="PR00169">
    <property type="entry name" value="KCHANNEL"/>
</dbReference>
<dbReference type="EMBL" id="JYFQ01000012">
    <property type="protein sequence ID" value="KKZ14573.1"/>
    <property type="molecule type" value="Genomic_DNA"/>
</dbReference>
<dbReference type="InterPro" id="IPR028325">
    <property type="entry name" value="VG_K_chnl"/>
</dbReference>
<evidence type="ECO:0000256" key="10">
    <source>
        <dbReference type="ARBA" id="ARBA00023136"/>
    </source>
</evidence>
<comment type="caution">
    <text evidence="14">The sequence shown here is derived from an EMBL/GenBank/DDBJ whole genome shotgun (WGS) entry which is preliminary data.</text>
</comment>
<keyword evidence="4 12" id="KW-0812">Transmembrane</keyword>
<evidence type="ECO:0000313" key="15">
    <source>
        <dbReference type="Proteomes" id="UP000035037"/>
    </source>
</evidence>
<dbReference type="InterPro" id="IPR005821">
    <property type="entry name" value="Ion_trans_dom"/>
</dbReference>
<evidence type="ECO:0000256" key="12">
    <source>
        <dbReference type="SAM" id="Phobius"/>
    </source>
</evidence>
<feature type="transmembrane region" description="Helical" evidence="12">
    <location>
        <begin position="156"/>
        <end position="176"/>
    </location>
</feature>
<sequence length="254" mass="27762">MGVMRRKIFILLGEDDPQGQSTILVKAIGLLIVVSIALAVLATEPVIRSQHLSLLRTLDIIISVFFLIEYVARLWIAPLKPGNSRGISGVIKYALSPMAILDLIAIVPTFIGMISPELYVVRIIRLIRIVRLGRSNTFRKSIQLFHYAITSRKNELTISAIYTGAILFISSVLMYLAEGGIQKDQFGSILRCLWWSLITVTTIGYGDVYPVTPAGKLVGSITALFGIAVVAVPIGIISSAFSDAIRQEDSKSDS</sequence>
<evidence type="ECO:0000313" key="14">
    <source>
        <dbReference type="EMBL" id="KKZ14573.1"/>
    </source>
</evidence>
<dbReference type="Proteomes" id="UP000035037">
    <property type="component" value="Unassembled WGS sequence"/>
</dbReference>